<evidence type="ECO:0000313" key="2">
    <source>
        <dbReference type="Proteomes" id="UP000076761"/>
    </source>
</evidence>
<sequence>MNGHAKTGYKDFDVYGDGGQDLHVHDISSSAFPDGFILPASCSLPLPPDHFYLHLLQSTGRGHNIRHSWTRSPLTFLYLGEMSRGGYIFHIEGLVAPLQYRIYIRRVLVSPPANDILHVWLSSLLCHLTPPPLPSFQVAGLVVLFHAGRNPLTCLKNPRTSKSNAQYRALGDCGVTIVVTALKGLACKGEKWFVQMGSIDQIKSYWSLGLSTGSCFIRLGPTSSSAREISDSGYREIGQGPVNLRKKGEHIRTLLITPAYFAPTTKFALSFPRNPSLSHSDCVTSTRRRPPFLDCDDFGASRVCKRCDWAVTDGHDSIALYGNLESSPVTPRHSTQAQPGLYDILGFDPRIYWRLRQQYFKPDLKSDVEYRISSLYPANIKDDSIPNISNFVINIRASILRGGREDWE</sequence>
<proteinExistence type="predicted"/>
<evidence type="ECO:0000313" key="1">
    <source>
        <dbReference type="EMBL" id="KZT21832.1"/>
    </source>
</evidence>
<accession>A0A165Q2N1</accession>
<organism evidence="1 2">
    <name type="scientific">Neolentinus lepideus HHB14362 ss-1</name>
    <dbReference type="NCBI Taxonomy" id="1314782"/>
    <lineage>
        <taxon>Eukaryota</taxon>
        <taxon>Fungi</taxon>
        <taxon>Dikarya</taxon>
        <taxon>Basidiomycota</taxon>
        <taxon>Agaricomycotina</taxon>
        <taxon>Agaricomycetes</taxon>
        <taxon>Gloeophyllales</taxon>
        <taxon>Gloeophyllaceae</taxon>
        <taxon>Neolentinus</taxon>
    </lineage>
</organism>
<dbReference type="Proteomes" id="UP000076761">
    <property type="component" value="Unassembled WGS sequence"/>
</dbReference>
<protein>
    <submittedName>
        <fullName evidence="1">Uncharacterized protein</fullName>
    </submittedName>
</protein>
<dbReference type="InParanoid" id="A0A165Q2N1"/>
<reference evidence="1 2" key="1">
    <citation type="journal article" date="2016" name="Mol. Biol. Evol.">
        <title>Comparative Genomics of Early-Diverging Mushroom-Forming Fungi Provides Insights into the Origins of Lignocellulose Decay Capabilities.</title>
        <authorList>
            <person name="Nagy L.G."/>
            <person name="Riley R."/>
            <person name="Tritt A."/>
            <person name="Adam C."/>
            <person name="Daum C."/>
            <person name="Floudas D."/>
            <person name="Sun H."/>
            <person name="Yadav J.S."/>
            <person name="Pangilinan J."/>
            <person name="Larsson K.H."/>
            <person name="Matsuura K."/>
            <person name="Barry K."/>
            <person name="Labutti K."/>
            <person name="Kuo R."/>
            <person name="Ohm R.A."/>
            <person name="Bhattacharya S.S."/>
            <person name="Shirouzu T."/>
            <person name="Yoshinaga Y."/>
            <person name="Martin F.M."/>
            <person name="Grigoriev I.V."/>
            <person name="Hibbett D.S."/>
        </authorList>
    </citation>
    <scope>NUCLEOTIDE SEQUENCE [LARGE SCALE GENOMIC DNA]</scope>
    <source>
        <strain evidence="1 2">HHB14362 ss-1</strain>
    </source>
</reference>
<keyword evidence="2" id="KW-1185">Reference proteome</keyword>
<gene>
    <name evidence="1" type="ORF">NEOLEDRAFT_1171717</name>
</gene>
<dbReference type="EMBL" id="KV425602">
    <property type="protein sequence ID" value="KZT21832.1"/>
    <property type="molecule type" value="Genomic_DNA"/>
</dbReference>
<name>A0A165Q2N1_9AGAM</name>
<dbReference type="AlphaFoldDB" id="A0A165Q2N1"/>